<proteinExistence type="predicted"/>
<dbReference type="OrthoDB" id="271766at2"/>
<protein>
    <submittedName>
        <fullName evidence="1">Uncharacterized protein</fullName>
    </submittedName>
</protein>
<comment type="caution">
    <text evidence="1">The sequence shown here is derived from an EMBL/GenBank/DDBJ whole genome shotgun (WGS) entry which is preliminary data.</text>
</comment>
<dbReference type="EMBL" id="PUHY01000012">
    <property type="protein sequence ID" value="PQO32277.1"/>
    <property type="molecule type" value="Genomic_DNA"/>
</dbReference>
<gene>
    <name evidence="1" type="ORF">C5Y83_18790</name>
</gene>
<dbReference type="RefSeq" id="WP_105331289.1">
    <property type="nucleotide sequence ID" value="NZ_PUHY01000012.1"/>
</dbReference>
<dbReference type="AlphaFoldDB" id="A0A2S8FJD8"/>
<sequence length="158" mass="17776">MGGKAVAVVLFDGQSAGGTYLLRCITDALEADTLPNLTLLPTTPIEAIQEAQVTSPQGVMFLGTAIAQRDTEIGRLTDIDLWNPQEYKHELLNAWHRRLTKGKKESTIPQNARALFLHHEERLEPEQLESVILPMVRRVGLWTRFWNNLPHRKKASAS</sequence>
<dbReference type="Proteomes" id="UP000238322">
    <property type="component" value="Unassembled WGS sequence"/>
</dbReference>
<accession>A0A2S8FJD8</accession>
<reference evidence="1 2" key="1">
    <citation type="submission" date="2018-02" db="EMBL/GenBank/DDBJ databases">
        <title>Comparative genomes isolates from brazilian mangrove.</title>
        <authorList>
            <person name="Araujo J.E."/>
            <person name="Taketani R.G."/>
            <person name="Silva M.C.P."/>
            <person name="Loureco M.V."/>
            <person name="Andreote F.D."/>
        </authorList>
    </citation>
    <scope>NUCLEOTIDE SEQUENCE [LARGE SCALE GENOMIC DNA]</scope>
    <source>
        <strain evidence="1 2">Hex-1 MGV</strain>
    </source>
</reference>
<evidence type="ECO:0000313" key="1">
    <source>
        <dbReference type="EMBL" id="PQO32277.1"/>
    </source>
</evidence>
<evidence type="ECO:0000313" key="2">
    <source>
        <dbReference type="Proteomes" id="UP000238322"/>
    </source>
</evidence>
<name>A0A2S8FJD8_9BACT</name>
<organism evidence="1 2">
    <name type="scientific">Blastopirellula marina</name>
    <dbReference type="NCBI Taxonomy" id="124"/>
    <lineage>
        <taxon>Bacteria</taxon>
        <taxon>Pseudomonadati</taxon>
        <taxon>Planctomycetota</taxon>
        <taxon>Planctomycetia</taxon>
        <taxon>Pirellulales</taxon>
        <taxon>Pirellulaceae</taxon>
        <taxon>Blastopirellula</taxon>
    </lineage>
</organism>